<dbReference type="Pfam" id="PF02633">
    <property type="entry name" value="Creatininase"/>
    <property type="match status" value="1"/>
</dbReference>
<dbReference type="GO" id="GO:0016811">
    <property type="term" value="F:hydrolase activity, acting on carbon-nitrogen (but not peptide) bonds, in linear amides"/>
    <property type="evidence" value="ECO:0007669"/>
    <property type="project" value="TreeGrafter"/>
</dbReference>
<name>A0A0U2U9N4_9BACL</name>
<accession>A0A0U2U9N4</accession>
<evidence type="ECO:0000256" key="4">
    <source>
        <dbReference type="ARBA" id="ARBA00022833"/>
    </source>
</evidence>
<keyword evidence="4" id="KW-0862">Zinc</keyword>
<evidence type="ECO:0000256" key="3">
    <source>
        <dbReference type="ARBA" id="ARBA00022801"/>
    </source>
</evidence>
<protein>
    <submittedName>
        <fullName evidence="6">Creatinine amidohydrolase</fullName>
    </submittedName>
</protein>
<gene>
    <name evidence="6" type="ORF">IJ22_26280</name>
</gene>
<dbReference type="InterPro" id="IPR003785">
    <property type="entry name" value="Creatininase/forma_Hydrolase"/>
</dbReference>
<keyword evidence="7" id="KW-1185">Reference proteome</keyword>
<dbReference type="OrthoDB" id="9801445at2"/>
<comment type="cofactor">
    <cofactor evidence="1">
        <name>Zn(2+)</name>
        <dbReference type="ChEBI" id="CHEBI:29105"/>
    </cofactor>
</comment>
<proteinExistence type="inferred from homology"/>
<dbReference type="InterPro" id="IPR024087">
    <property type="entry name" value="Creatininase-like_sf"/>
</dbReference>
<dbReference type="GO" id="GO:0046872">
    <property type="term" value="F:metal ion binding"/>
    <property type="evidence" value="ECO:0007669"/>
    <property type="project" value="UniProtKB-KW"/>
</dbReference>
<dbReference type="AlphaFoldDB" id="A0A0U2U9N4"/>
<dbReference type="KEGG" id="pnp:IJ22_26280"/>
<dbReference type="SUPFAM" id="SSF102215">
    <property type="entry name" value="Creatininase"/>
    <property type="match status" value="1"/>
</dbReference>
<evidence type="ECO:0000313" key="6">
    <source>
        <dbReference type="EMBL" id="ALS23001.1"/>
    </source>
</evidence>
<dbReference type="GO" id="GO:0009231">
    <property type="term" value="P:riboflavin biosynthetic process"/>
    <property type="evidence" value="ECO:0007669"/>
    <property type="project" value="TreeGrafter"/>
</dbReference>
<evidence type="ECO:0000313" key="7">
    <source>
        <dbReference type="Proteomes" id="UP000061660"/>
    </source>
</evidence>
<dbReference type="EMBL" id="CP013652">
    <property type="protein sequence ID" value="ALS23001.1"/>
    <property type="molecule type" value="Genomic_DNA"/>
</dbReference>
<reference evidence="6 7" key="2">
    <citation type="journal article" date="2016" name="Genome Announc.">
        <title>Complete Genome Sequences of Two Interactive Moderate Thermophiles, Paenibacillus napthalenovorans 32O-Y and Paenibacillus sp. 32O-W.</title>
        <authorList>
            <person name="Butler R.R.III."/>
            <person name="Wang J."/>
            <person name="Stark B.C."/>
            <person name="Pombert J.F."/>
        </authorList>
    </citation>
    <scope>NUCLEOTIDE SEQUENCE [LARGE SCALE GENOMIC DNA]</scope>
    <source>
        <strain evidence="6 7">32O-Y</strain>
    </source>
</reference>
<evidence type="ECO:0000256" key="1">
    <source>
        <dbReference type="ARBA" id="ARBA00001947"/>
    </source>
</evidence>
<reference evidence="7" key="1">
    <citation type="submission" date="2015-12" db="EMBL/GenBank/DDBJ databases">
        <title>Complete genome sequences of two moderately thermophilic Paenibacillus species.</title>
        <authorList>
            <person name="Butler R.III."/>
            <person name="Wang J."/>
            <person name="Stark B.C."/>
            <person name="Pombert J.-F."/>
        </authorList>
    </citation>
    <scope>NUCLEOTIDE SEQUENCE [LARGE SCALE GENOMIC DNA]</scope>
    <source>
        <strain evidence="7">32O-Y</strain>
    </source>
</reference>
<dbReference type="RefSeq" id="WP_054817879.1">
    <property type="nucleotide sequence ID" value="NZ_BJCS01000004.1"/>
</dbReference>
<dbReference type="Gene3D" id="3.40.50.10310">
    <property type="entry name" value="Creatininase"/>
    <property type="match status" value="1"/>
</dbReference>
<comment type="similarity">
    <text evidence="5">Belongs to the creatininase superfamily.</text>
</comment>
<keyword evidence="2" id="KW-0479">Metal-binding</keyword>
<dbReference type="PANTHER" id="PTHR35005">
    <property type="entry name" value="3-DEHYDRO-SCYLLO-INOSOSE HYDROLASE"/>
    <property type="match status" value="1"/>
</dbReference>
<dbReference type="STRING" id="162209.IJ22_26280"/>
<organism evidence="6 7">
    <name type="scientific">Paenibacillus naphthalenovorans</name>
    <dbReference type="NCBI Taxonomy" id="162209"/>
    <lineage>
        <taxon>Bacteria</taxon>
        <taxon>Bacillati</taxon>
        <taxon>Bacillota</taxon>
        <taxon>Bacilli</taxon>
        <taxon>Bacillales</taxon>
        <taxon>Paenibacillaceae</taxon>
        <taxon>Paenibacillus</taxon>
    </lineage>
</organism>
<dbReference type="Proteomes" id="UP000061660">
    <property type="component" value="Chromosome"/>
</dbReference>
<evidence type="ECO:0000256" key="5">
    <source>
        <dbReference type="ARBA" id="ARBA00024029"/>
    </source>
</evidence>
<sequence>MSFVELKYLTSSEARAVGQDRGAVGLIPIGALEQHGPHLPLVTDSALAEVLAAEVAARCREPIVVTPTIMAGLSEHHADFPGTVTLGPVTLGAVIQAYITALRRMGLTRIGLFSFHGGNFRFLGKYAAGCSSIWPGMQVAAYTDFRRFLHVMFQAGVKAGLKLASTDSHAGAIETSLALHVMGEHRVRAFEAVTGYTAGEAGWLEAIETKGVQAISPSGVFGTPGGANAAAGKVILNALSEEVAVWLKDAFKLREFNSSAPLHERS</sequence>
<dbReference type="PANTHER" id="PTHR35005:SF1">
    <property type="entry name" value="2-AMINO-5-FORMYLAMINO-6-RIBOSYLAMINOPYRIMIDIN-4(3H)-ONE 5'-MONOPHOSPHATE DEFORMYLASE"/>
    <property type="match status" value="1"/>
</dbReference>
<evidence type="ECO:0000256" key="2">
    <source>
        <dbReference type="ARBA" id="ARBA00022723"/>
    </source>
</evidence>
<keyword evidence="3 6" id="KW-0378">Hydrolase</keyword>
<dbReference type="PATRIC" id="fig|162209.4.peg.2798"/>